<proteinExistence type="predicted"/>
<reference evidence="2 3" key="1">
    <citation type="submission" date="2021-01" db="EMBL/GenBank/DDBJ databases">
        <title>Whole genome shotgun sequence of Microbispora amethystogenes NBRC 101907.</title>
        <authorList>
            <person name="Komaki H."/>
            <person name="Tamura T."/>
        </authorList>
    </citation>
    <scope>NUCLEOTIDE SEQUENCE [LARGE SCALE GENOMIC DNA]</scope>
    <source>
        <strain evidence="2 3">NBRC 101907</strain>
    </source>
</reference>
<feature type="region of interest" description="Disordered" evidence="1">
    <location>
        <begin position="163"/>
        <end position="216"/>
    </location>
</feature>
<evidence type="ECO:0000313" key="2">
    <source>
        <dbReference type="EMBL" id="GIH36065.1"/>
    </source>
</evidence>
<protein>
    <submittedName>
        <fullName evidence="2">Uncharacterized protein</fullName>
    </submittedName>
</protein>
<accession>A0ABQ4FMM4</accession>
<organism evidence="2 3">
    <name type="scientific">Microbispora amethystogenes</name>
    <dbReference type="NCBI Taxonomy" id="1427754"/>
    <lineage>
        <taxon>Bacteria</taxon>
        <taxon>Bacillati</taxon>
        <taxon>Actinomycetota</taxon>
        <taxon>Actinomycetes</taxon>
        <taxon>Streptosporangiales</taxon>
        <taxon>Streptosporangiaceae</taxon>
        <taxon>Microbispora</taxon>
    </lineage>
</organism>
<gene>
    <name evidence="2" type="ORF">Mam01_62290</name>
</gene>
<comment type="caution">
    <text evidence="2">The sequence shown here is derived from an EMBL/GenBank/DDBJ whole genome shotgun (WGS) entry which is preliminary data.</text>
</comment>
<evidence type="ECO:0000313" key="3">
    <source>
        <dbReference type="Proteomes" id="UP000651728"/>
    </source>
</evidence>
<name>A0ABQ4FMM4_9ACTN</name>
<keyword evidence="3" id="KW-1185">Reference proteome</keyword>
<sequence length="216" mass="22434">MPSSSVAGAQRSRAMFMYTPITSGVPGALGGAFGDVGVVGQVGAEGDTDGDGDGRGVVYAMAWPVVGRVSAAAASSPAVIQLAVLVVFRILFTPRQPAGIVCPDRRRGGEQVQPCEGRVRPHAAIIRSLLCKFHSGRGAPRAWAVGARGVHDLGRWFRRGAPHGKKPALAVPRPRASWAETEGPAPPERDRPPVLACAVAPSPGYGRASMTASRQS</sequence>
<dbReference type="EMBL" id="BOOB01000054">
    <property type="protein sequence ID" value="GIH36065.1"/>
    <property type="molecule type" value="Genomic_DNA"/>
</dbReference>
<evidence type="ECO:0000256" key="1">
    <source>
        <dbReference type="SAM" id="MobiDB-lite"/>
    </source>
</evidence>
<dbReference type="Proteomes" id="UP000651728">
    <property type="component" value="Unassembled WGS sequence"/>
</dbReference>